<feature type="domain" description="Sulfatase N-terminal" evidence="2">
    <location>
        <begin position="60"/>
        <end position="337"/>
    </location>
</feature>
<protein>
    <submittedName>
        <fullName evidence="3">Sulfatase-like hydrolase/transferase</fullName>
    </submittedName>
</protein>
<gene>
    <name evidence="3" type="ORF">LZC95_39465</name>
</gene>
<dbReference type="InterPro" id="IPR017850">
    <property type="entry name" value="Alkaline_phosphatase_core_sf"/>
</dbReference>
<dbReference type="Gene3D" id="3.40.720.10">
    <property type="entry name" value="Alkaline Phosphatase, subunit A"/>
    <property type="match status" value="1"/>
</dbReference>
<keyword evidence="4" id="KW-1185">Reference proteome</keyword>
<dbReference type="InterPro" id="IPR000917">
    <property type="entry name" value="Sulfatase_N"/>
</dbReference>
<evidence type="ECO:0000313" key="3">
    <source>
        <dbReference type="EMBL" id="WXA92517.1"/>
    </source>
</evidence>
<dbReference type="CDD" id="cd16148">
    <property type="entry name" value="sulfatase_like"/>
    <property type="match status" value="1"/>
</dbReference>
<dbReference type="Pfam" id="PF00884">
    <property type="entry name" value="Sulfatase"/>
    <property type="match status" value="1"/>
</dbReference>
<feature type="signal peptide" evidence="1">
    <location>
        <begin position="1"/>
        <end position="19"/>
    </location>
</feature>
<keyword evidence="1" id="KW-0732">Signal</keyword>
<dbReference type="InterPro" id="IPR052701">
    <property type="entry name" value="GAG_Ulvan_Degrading_Sulfatases"/>
</dbReference>
<evidence type="ECO:0000259" key="2">
    <source>
        <dbReference type="Pfam" id="PF00884"/>
    </source>
</evidence>
<evidence type="ECO:0000313" key="4">
    <source>
        <dbReference type="Proteomes" id="UP001379533"/>
    </source>
</evidence>
<name>A0ABZ2K1M3_9BACT</name>
<dbReference type="Proteomes" id="UP001379533">
    <property type="component" value="Chromosome"/>
</dbReference>
<feature type="chain" id="PRO_5045781553" evidence="1">
    <location>
        <begin position="20"/>
        <end position="446"/>
    </location>
</feature>
<sequence length="446" mass="49521">MFSRCLFACSLASLVTASASCSRSEASPAPAGSSNAPQTAAASAPAVDASAAAAPRPPFNVLLITIDSLRADMPWVGYKRPIAPRLTELAGRSTVYTQAYSTSSFTSKSLVGFLSGRYPSELQRTGVFFTRYKDNPPFLCELLAKEQIPCMTGQAHAYLDKGYAGLDRGFAEWKLVPKITFDYNTDPHVTSQKLTPLAIELLSNEKLRGDGTHPFFAWFHYMDPHDKYQGHEESTHWGTRPRDLYDEEVFYTDLWIGKLLDFVAKEPWGARTAIIVTADHGEAFGEHGRIKHAHELYEELVHVPLMAFVPGQTAGRRIESTRSALDLTPTIADLLGAKPLEGLHGKSFAPELLGEPPAPSHDIVTDLPEDEFNQRRRTFRHDDAKLIARGKDQSFELFDLKNDPREEKDLFGKDRELTRDMLARYKEASRAIADVAPVGGIPVRKD</sequence>
<dbReference type="PROSITE" id="PS51257">
    <property type="entry name" value="PROKAR_LIPOPROTEIN"/>
    <property type="match status" value="1"/>
</dbReference>
<dbReference type="PANTHER" id="PTHR43751:SF3">
    <property type="entry name" value="SULFATASE N-TERMINAL DOMAIN-CONTAINING PROTEIN"/>
    <property type="match status" value="1"/>
</dbReference>
<dbReference type="PANTHER" id="PTHR43751">
    <property type="entry name" value="SULFATASE"/>
    <property type="match status" value="1"/>
</dbReference>
<proteinExistence type="predicted"/>
<dbReference type="RefSeq" id="WP_394843119.1">
    <property type="nucleotide sequence ID" value="NZ_CP089982.1"/>
</dbReference>
<reference evidence="3 4" key="1">
    <citation type="submission" date="2021-12" db="EMBL/GenBank/DDBJ databases">
        <title>Discovery of the Pendulisporaceae a myxobacterial family with distinct sporulation behavior and unique specialized metabolism.</title>
        <authorList>
            <person name="Garcia R."/>
            <person name="Popoff A."/>
            <person name="Bader C.D."/>
            <person name="Loehr J."/>
            <person name="Walesch S."/>
            <person name="Walt C."/>
            <person name="Boldt J."/>
            <person name="Bunk B."/>
            <person name="Haeckl F.J.F.P.J."/>
            <person name="Gunesch A.P."/>
            <person name="Birkelbach J."/>
            <person name="Nuebel U."/>
            <person name="Pietschmann T."/>
            <person name="Bach T."/>
            <person name="Mueller R."/>
        </authorList>
    </citation>
    <scope>NUCLEOTIDE SEQUENCE [LARGE SCALE GENOMIC DNA]</scope>
    <source>
        <strain evidence="3 4">MSr12523</strain>
    </source>
</reference>
<dbReference type="Gene3D" id="3.30.1120.10">
    <property type="match status" value="1"/>
</dbReference>
<evidence type="ECO:0000256" key="1">
    <source>
        <dbReference type="SAM" id="SignalP"/>
    </source>
</evidence>
<organism evidence="3 4">
    <name type="scientific">Pendulispora brunnea</name>
    <dbReference type="NCBI Taxonomy" id="2905690"/>
    <lineage>
        <taxon>Bacteria</taxon>
        <taxon>Pseudomonadati</taxon>
        <taxon>Myxococcota</taxon>
        <taxon>Myxococcia</taxon>
        <taxon>Myxococcales</taxon>
        <taxon>Sorangiineae</taxon>
        <taxon>Pendulisporaceae</taxon>
        <taxon>Pendulispora</taxon>
    </lineage>
</organism>
<dbReference type="EMBL" id="CP089982">
    <property type="protein sequence ID" value="WXA92517.1"/>
    <property type="molecule type" value="Genomic_DNA"/>
</dbReference>
<dbReference type="SUPFAM" id="SSF53649">
    <property type="entry name" value="Alkaline phosphatase-like"/>
    <property type="match status" value="1"/>
</dbReference>
<accession>A0ABZ2K1M3</accession>